<name>A0AAJ5UAK3_9GAMM</name>
<keyword evidence="2" id="KW-1185">Reference proteome</keyword>
<sequence length="105" mass="11816">MTHKQRLALINSMIQAGDVPQAKSFIEALARRVPQQKEELMTIAEQLKQMGREEGLSEGRYKGRNEGQREATLAIARNMLGRGLDFTLLQEVTGLSVADLQQIRH</sequence>
<evidence type="ECO:0000313" key="1">
    <source>
        <dbReference type="EMBL" id="WBG91627.1"/>
    </source>
</evidence>
<dbReference type="Proteomes" id="UP001211544">
    <property type="component" value="Chromosome"/>
</dbReference>
<dbReference type="KEGG" id="kpie:N5580_03450"/>
<accession>A0AAJ5UAK3</accession>
<proteinExistence type="predicted"/>
<reference evidence="1 2" key="1">
    <citation type="journal article" date="2022" name="J Glob Antimicrob Resist">
        <title>First complete genome of a multidrug resistant strain of the novel human pathogen Kalamiella piersonii (GABEKP28) identified in human saliva.</title>
        <authorList>
            <person name="McDonagh F."/>
            <person name="Singh N.K."/>
            <person name="Venkateswaran K."/>
            <person name="Lonappan A.M."/>
            <person name="Hallahan B."/>
            <person name="Tuohy A."/>
            <person name="Burke L."/>
            <person name="Kovarova A."/>
            <person name="Miliotis G."/>
        </authorList>
    </citation>
    <scope>NUCLEOTIDE SEQUENCE [LARGE SCALE GENOMIC DNA]</scope>
    <source>
        <strain evidence="1 2">GABEKP28</strain>
    </source>
</reference>
<dbReference type="EMBL" id="CP104758">
    <property type="protein sequence ID" value="WBG91627.1"/>
    <property type="molecule type" value="Genomic_DNA"/>
</dbReference>
<dbReference type="PANTHER" id="PTHR34611">
    <property type="match status" value="1"/>
</dbReference>
<dbReference type="PANTHER" id="PTHR34611:SF2">
    <property type="entry name" value="INACTIVE RECOMBINATION-PROMOTING NUCLEASE-LIKE PROTEIN RPNE-RELATED"/>
    <property type="match status" value="1"/>
</dbReference>
<evidence type="ECO:0000313" key="2">
    <source>
        <dbReference type="Proteomes" id="UP001211544"/>
    </source>
</evidence>
<dbReference type="GO" id="GO:1990238">
    <property type="term" value="F:double-stranded DNA endonuclease activity"/>
    <property type="evidence" value="ECO:0007669"/>
    <property type="project" value="TreeGrafter"/>
</dbReference>
<gene>
    <name evidence="1" type="ORF">N5580_03450</name>
</gene>
<dbReference type="GO" id="GO:0006310">
    <property type="term" value="P:DNA recombination"/>
    <property type="evidence" value="ECO:0007669"/>
    <property type="project" value="TreeGrafter"/>
</dbReference>
<dbReference type="AlphaFoldDB" id="A0AAJ5UAK3"/>
<organism evidence="1 2">
    <name type="scientific">Pantoea piersonii</name>
    <dbReference type="NCBI Taxonomy" id="2364647"/>
    <lineage>
        <taxon>Bacteria</taxon>
        <taxon>Pseudomonadati</taxon>
        <taxon>Pseudomonadota</taxon>
        <taxon>Gammaproteobacteria</taxon>
        <taxon>Enterobacterales</taxon>
        <taxon>Erwiniaceae</taxon>
        <taxon>Pantoea</taxon>
    </lineage>
</organism>
<protein>
    <recommendedName>
        <fullName evidence="3">Transposase</fullName>
    </recommendedName>
</protein>
<dbReference type="RefSeq" id="WP_269949893.1">
    <property type="nucleotide sequence ID" value="NZ_CP104758.1"/>
</dbReference>
<evidence type="ECO:0008006" key="3">
    <source>
        <dbReference type="Google" id="ProtNLM"/>
    </source>
</evidence>
<dbReference type="InterPro" id="IPR051699">
    <property type="entry name" value="Rpn/YhgA-like_nuclease"/>
</dbReference>